<sequence>MSKRSLVGRLGALLVIGSVGAIMIPACTIRIGKRGETEDSKPTPDETPTPDGMQPAPDETQPTPTDDGAEDSTTFTPEEEAAIDAAHNADPRELALMNAKATYAAYALSGLIETQVVDPTIVDEQTLRQIIDQNTELAWQLAEEWIATLDPTTLSVGYPIKVECMDPPLLCQSSVKCPFAKRCVLNDCGDGRCRTCPNIWDLGNLIIGGWSTYTCYNDLDIVGAAITLKPAIGSQLVPWIQLCRPK</sequence>
<proteinExistence type="predicted"/>
<evidence type="ECO:0000313" key="3">
    <source>
        <dbReference type="Proteomes" id="UP001217485"/>
    </source>
</evidence>
<dbReference type="RefSeq" id="WP_272095286.1">
    <property type="nucleotide sequence ID" value="NZ_JAQNDK010000001.1"/>
</dbReference>
<reference evidence="2 3" key="1">
    <citation type="submission" date="2023-01" db="EMBL/GenBank/DDBJ databases">
        <title>Minimal conservation of predation-associated metabolite biosynthetic gene clusters underscores biosynthetic potential of Myxococcota including descriptions for ten novel species: Archangium lansinium sp. nov., Myxococcus landrumus sp. nov., Nannocystis bai.</title>
        <authorList>
            <person name="Ahearne A."/>
            <person name="Stevens C."/>
            <person name="Dowd S."/>
        </authorList>
    </citation>
    <scope>NUCLEOTIDE SEQUENCE [LARGE SCALE GENOMIC DNA]</scope>
    <source>
        <strain evidence="2 3">WIWO2</strain>
    </source>
</reference>
<protein>
    <recommendedName>
        <fullName evidence="4">Secreted protein</fullName>
    </recommendedName>
</protein>
<gene>
    <name evidence="2" type="ORF">POL72_12040</name>
</gene>
<keyword evidence="3" id="KW-1185">Reference proteome</keyword>
<name>A0ABT5BY41_9BACT</name>
<evidence type="ECO:0000313" key="2">
    <source>
        <dbReference type="EMBL" id="MDC0678464.1"/>
    </source>
</evidence>
<accession>A0ABT5BY41</accession>
<dbReference type="EMBL" id="JAQNDK010000001">
    <property type="protein sequence ID" value="MDC0678464.1"/>
    <property type="molecule type" value="Genomic_DNA"/>
</dbReference>
<feature type="region of interest" description="Disordered" evidence="1">
    <location>
        <begin position="33"/>
        <end position="73"/>
    </location>
</feature>
<evidence type="ECO:0008006" key="4">
    <source>
        <dbReference type="Google" id="ProtNLM"/>
    </source>
</evidence>
<dbReference type="Proteomes" id="UP001217485">
    <property type="component" value="Unassembled WGS sequence"/>
</dbReference>
<feature type="compositionally biased region" description="Basic and acidic residues" evidence="1">
    <location>
        <begin position="33"/>
        <end position="44"/>
    </location>
</feature>
<organism evidence="2 3">
    <name type="scientific">Sorangium atrum</name>
    <dbReference type="NCBI Taxonomy" id="2995308"/>
    <lineage>
        <taxon>Bacteria</taxon>
        <taxon>Pseudomonadati</taxon>
        <taxon>Myxococcota</taxon>
        <taxon>Polyangia</taxon>
        <taxon>Polyangiales</taxon>
        <taxon>Polyangiaceae</taxon>
        <taxon>Sorangium</taxon>
    </lineage>
</organism>
<evidence type="ECO:0000256" key="1">
    <source>
        <dbReference type="SAM" id="MobiDB-lite"/>
    </source>
</evidence>
<comment type="caution">
    <text evidence="2">The sequence shown here is derived from an EMBL/GenBank/DDBJ whole genome shotgun (WGS) entry which is preliminary data.</text>
</comment>